<proteinExistence type="predicted"/>
<protein>
    <submittedName>
        <fullName evidence="2">Uncharacterized protein</fullName>
    </submittedName>
</protein>
<keyword evidence="1" id="KW-0812">Transmembrane</keyword>
<keyword evidence="1" id="KW-1133">Transmembrane helix</keyword>
<keyword evidence="1" id="KW-0472">Membrane</keyword>
<feature type="transmembrane region" description="Helical" evidence="1">
    <location>
        <begin position="7"/>
        <end position="26"/>
    </location>
</feature>
<dbReference type="EMBL" id="UINC01024033">
    <property type="protein sequence ID" value="SVA96898.1"/>
    <property type="molecule type" value="Genomic_DNA"/>
</dbReference>
<evidence type="ECO:0000313" key="2">
    <source>
        <dbReference type="EMBL" id="SVA96898.1"/>
    </source>
</evidence>
<reference evidence="2" key="1">
    <citation type="submission" date="2018-05" db="EMBL/GenBank/DDBJ databases">
        <authorList>
            <person name="Lanie J.A."/>
            <person name="Ng W.-L."/>
            <person name="Kazmierczak K.M."/>
            <person name="Andrzejewski T.M."/>
            <person name="Davidsen T.M."/>
            <person name="Wayne K.J."/>
            <person name="Tettelin H."/>
            <person name="Glass J.I."/>
            <person name="Rusch D."/>
            <person name="Podicherti R."/>
            <person name="Tsui H.-C.T."/>
            <person name="Winkler M.E."/>
        </authorList>
    </citation>
    <scope>NUCLEOTIDE SEQUENCE</scope>
</reference>
<gene>
    <name evidence="2" type="ORF">METZ01_LOCUS149752</name>
</gene>
<sequence>VKISLRLIGIYLSVFLFGWACAVFSYSDLIYSQPKIPSKSEVVKTVKLDQKIPLISYWISPEPSSPF</sequence>
<evidence type="ECO:0000256" key="1">
    <source>
        <dbReference type="SAM" id="Phobius"/>
    </source>
</evidence>
<dbReference type="AlphaFoldDB" id="A0A382A5T2"/>
<name>A0A382A5T2_9ZZZZ</name>
<organism evidence="2">
    <name type="scientific">marine metagenome</name>
    <dbReference type="NCBI Taxonomy" id="408172"/>
    <lineage>
        <taxon>unclassified sequences</taxon>
        <taxon>metagenomes</taxon>
        <taxon>ecological metagenomes</taxon>
    </lineage>
</organism>
<accession>A0A382A5T2</accession>
<feature type="non-terminal residue" evidence="2">
    <location>
        <position position="1"/>
    </location>
</feature>